<feature type="compositionally biased region" description="Polar residues" evidence="2">
    <location>
        <begin position="205"/>
        <end position="217"/>
    </location>
</feature>
<accession>A0AAE1IWK5</accession>
<comment type="caution">
    <text evidence="3">The sequence shown here is derived from an EMBL/GenBank/DDBJ whole genome shotgun (WGS) entry which is preliminary data.</text>
</comment>
<dbReference type="AlphaFoldDB" id="A0AAE1IWK5"/>
<keyword evidence="4" id="KW-1185">Reference proteome</keyword>
<feature type="coiled-coil region" evidence="1">
    <location>
        <begin position="67"/>
        <end position="183"/>
    </location>
</feature>
<dbReference type="PANTHER" id="PTHR37214:SF2">
    <property type="entry name" value="CYTOMEGALOVIRUS UL139 PROTEIN"/>
    <property type="match status" value="1"/>
</dbReference>
<dbReference type="InterPro" id="IPR021042">
    <property type="entry name" value="Herpes_UL139_cytomegalovirus"/>
</dbReference>
<dbReference type="Proteomes" id="UP001293593">
    <property type="component" value="Unassembled WGS sequence"/>
</dbReference>
<gene>
    <name evidence="3" type="ORF">QN277_005547</name>
</gene>
<evidence type="ECO:0000256" key="1">
    <source>
        <dbReference type="SAM" id="Coils"/>
    </source>
</evidence>
<dbReference type="PANTHER" id="PTHR37214">
    <property type="entry name" value="CYTOMEGALOVIRUS UL139 PROTEIN"/>
    <property type="match status" value="1"/>
</dbReference>
<evidence type="ECO:0000256" key="2">
    <source>
        <dbReference type="SAM" id="MobiDB-lite"/>
    </source>
</evidence>
<dbReference type="Pfam" id="PF12507">
    <property type="entry name" value="HCMV_UL139"/>
    <property type="match status" value="1"/>
</dbReference>
<proteinExistence type="predicted"/>
<evidence type="ECO:0000313" key="3">
    <source>
        <dbReference type="EMBL" id="KAK4259191.1"/>
    </source>
</evidence>
<feature type="region of interest" description="Disordered" evidence="2">
    <location>
        <begin position="205"/>
        <end position="234"/>
    </location>
</feature>
<name>A0AAE1IWK5_9FABA</name>
<sequence length="234" mass="27280">MALPSAFHERLQDMENTRNQRLSLLQAEKEMQVRKSQVLASRLANIRSMEQRCFLLDNKVALRNYKILALKSEIENLEGRLETGASEMRSLQSEVEELEELEKNKDSFYETKRIEMKEFKDNAERFVVECRIEVENLRQRVNELRSSFLELKRNNRNSCDSEISTAEMRKSELVAAKENLDRRLASNHQIKAQLQKQLQNILVTQAQERSKPPSQSVGGVGWPLKKQNFDQGLQ</sequence>
<keyword evidence="1" id="KW-0175">Coiled coil</keyword>
<evidence type="ECO:0000313" key="4">
    <source>
        <dbReference type="Proteomes" id="UP001293593"/>
    </source>
</evidence>
<reference evidence="3" key="1">
    <citation type="submission" date="2023-10" db="EMBL/GenBank/DDBJ databases">
        <title>Chromosome-level genome of the transformable northern wattle, Acacia crassicarpa.</title>
        <authorList>
            <person name="Massaro I."/>
            <person name="Sinha N.R."/>
            <person name="Poethig S."/>
            <person name="Leichty A.R."/>
        </authorList>
    </citation>
    <scope>NUCLEOTIDE SEQUENCE</scope>
    <source>
        <strain evidence="3">Acra3RX</strain>
        <tissue evidence="3">Leaf</tissue>
    </source>
</reference>
<organism evidence="3 4">
    <name type="scientific">Acacia crassicarpa</name>
    <name type="common">northern wattle</name>
    <dbReference type="NCBI Taxonomy" id="499986"/>
    <lineage>
        <taxon>Eukaryota</taxon>
        <taxon>Viridiplantae</taxon>
        <taxon>Streptophyta</taxon>
        <taxon>Embryophyta</taxon>
        <taxon>Tracheophyta</taxon>
        <taxon>Spermatophyta</taxon>
        <taxon>Magnoliopsida</taxon>
        <taxon>eudicotyledons</taxon>
        <taxon>Gunneridae</taxon>
        <taxon>Pentapetalae</taxon>
        <taxon>rosids</taxon>
        <taxon>fabids</taxon>
        <taxon>Fabales</taxon>
        <taxon>Fabaceae</taxon>
        <taxon>Caesalpinioideae</taxon>
        <taxon>mimosoid clade</taxon>
        <taxon>Acacieae</taxon>
        <taxon>Acacia</taxon>
    </lineage>
</organism>
<protein>
    <submittedName>
        <fullName evidence="3">Uncharacterized protein</fullName>
    </submittedName>
</protein>
<dbReference type="EMBL" id="JAWXYG010000011">
    <property type="protein sequence ID" value="KAK4259191.1"/>
    <property type="molecule type" value="Genomic_DNA"/>
</dbReference>